<evidence type="ECO:0000313" key="21">
    <source>
        <dbReference type="Proteomes" id="UP001431783"/>
    </source>
</evidence>
<dbReference type="FunFam" id="2.70.20.10:FF:000004">
    <property type="entry name" value="DNA topoisomerase"/>
    <property type="match status" value="1"/>
</dbReference>
<evidence type="ECO:0000259" key="17">
    <source>
        <dbReference type="PROSITE" id="PS50880"/>
    </source>
</evidence>
<dbReference type="InterPro" id="IPR013826">
    <property type="entry name" value="Topo_IA_cen_sub3"/>
</dbReference>
<comment type="function">
    <text evidence="14">Introduces a single-strand break via transesterification at a target site in duplex DNA. Releases the supercoiling and torsional tension of DNA introduced during the DNA replication and transcription by transiently cleaving and rejoining one strand of the DNA duplex. The scissile phosphodiester is attacked by the catalytic tyrosine of the enzyme, resulting in the formation of a DNA-(5'-phosphotyrosyl)-enzyme intermediate and the expulsion of a 3'-OH DNA strand.</text>
</comment>
<comment type="function">
    <text evidence="12">Releases the supercoiling and torsional tension of DNA introduced during the DNA replication and transcription by transiently cleaving and rejoining one strand of the DNA duplex. Introduces a single-strand break via transesterification at a target site in duplex DNA. The scissile phosphodiester is attacked by the catalytic tyrosine of the enzyme, resulting in the formation of a DNA-(5'-phosphotyrosyl)-enzyme intermediate and the expulsion of a 3'-OH DNA strand. The free DNA strand than undergoes passage around the unbroken strand thus removing DNA supercoils. Finally, in the religation step, the DNA 3'-OH attacks the covalent intermediate to expel the active-site tyrosine and restore the DNA phosphodiester backbone. Weakly relaxes negative supercoils and displays a distinct preference for binding single-stranded DNA.</text>
</comment>
<evidence type="ECO:0000259" key="18">
    <source>
        <dbReference type="PROSITE" id="PS51999"/>
    </source>
</evidence>
<dbReference type="InterPro" id="IPR000380">
    <property type="entry name" value="Topo_IA"/>
</dbReference>
<feature type="region of interest" description="Disordered" evidence="15">
    <location>
        <begin position="398"/>
        <end position="422"/>
    </location>
</feature>
<dbReference type="InterPro" id="IPR034144">
    <property type="entry name" value="TOPRIM_TopoIII"/>
</dbReference>
<keyword evidence="5" id="KW-0677">Repeat</keyword>
<organism evidence="20 21">
    <name type="scientific">Henosepilachna vigintioctopunctata</name>
    <dbReference type="NCBI Taxonomy" id="420089"/>
    <lineage>
        <taxon>Eukaryota</taxon>
        <taxon>Metazoa</taxon>
        <taxon>Ecdysozoa</taxon>
        <taxon>Arthropoda</taxon>
        <taxon>Hexapoda</taxon>
        <taxon>Insecta</taxon>
        <taxon>Pterygota</taxon>
        <taxon>Neoptera</taxon>
        <taxon>Endopterygota</taxon>
        <taxon>Coleoptera</taxon>
        <taxon>Polyphaga</taxon>
        <taxon>Cucujiformia</taxon>
        <taxon>Coccinelloidea</taxon>
        <taxon>Coccinellidae</taxon>
        <taxon>Epilachninae</taxon>
        <taxon>Epilachnini</taxon>
        <taxon>Henosepilachna</taxon>
    </lineage>
</organism>
<dbReference type="InterPro" id="IPR003602">
    <property type="entry name" value="Topo_IA_DNA-bd_dom"/>
</dbReference>
<dbReference type="SMART" id="SM00437">
    <property type="entry name" value="TOP1Ac"/>
    <property type="match status" value="1"/>
</dbReference>
<evidence type="ECO:0000256" key="5">
    <source>
        <dbReference type="ARBA" id="ARBA00022737"/>
    </source>
</evidence>
<dbReference type="InterPro" id="IPR001878">
    <property type="entry name" value="Znf_CCHC"/>
</dbReference>
<dbReference type="InterPro" id="IPR013498">
    <property type="entry name" value="Topo_IA_Znf"/>
</dbReference>
<dbReference type="GO" id="GO:0003677">
    <property type="term" value="F:DNA binding"/>
    <property type="evidence" value="ECO:0007669"/>
    <property type="project" value="UniProtKB-KW"/>
</dbReference>
<keyword evidence="6 13" id="KW-0863">Zinc-finger</keyword>
<keyword evidence="21" id="KW-1185">Reference proteome</keyword>
<keyword evidence="8" id="KW-0460">Magnesium</keyword>
<keyword evidence="9 14" id="KW-0799">Topoisomerase</keyword>
<evidence type="ECO:0000256" key="13">
    <source>
        <dbReference type="PROSITE-ProRule" id="PRU00047"/>
    </source>
</evidence>
<keyword evidence="4" id="KW-0479">Metal-binding</keyword>
<dbReference type="Pfam" id="PF01131">
    <property type="entry name" value="Topoisom_bac"/>
    <property type="match status" value="1"/>
</dbReference>
<feature type="compositionally biased region" description="Low complexity" evidence="15">
    <location>
        <begin position="953"/>
        <end position="962"/>
    </location>
</feature>
<feature type="domain" description="Toprim" evidence="17">
    <location>
        <begin position="33"/>
        <end position="177"/>
    </location>
</feature>
<dbReference type="SMART" id="SM00436">
    <property type="entry name" value="TOP1Bc"/>
    <property type="match status" value="1"/>
</dbReference>
<dbReference type="SUPFAM" id="SSF56712">
    <property type="entry name" value="Prokaryotic type I DNA topoisomerase"/>
    <property type="match status" value="1"/>
</dbReference>
<reference evidence="20 21" key="1">
    <citation type="submission" date="2023-03" db="EMBL/GenBank/DDBJ databases">
        <title>Genome insight into feeding habits of ladybird beetles.</title>
        <authorList>
            <person name="Li H.-S."/>
            <person name="Huang Y.-H."/>
            <person name="Pang H."/>
        </authorList>
    </citation>
    <scope>NUCLEOTIDE SEQUENCE [LARGE SCALE GENOMIC DNA]</scope>
    <source>
        <strain evidence="20">SYSU_2023b</strain>
        <tissue evidence="20">Whole body</tissue>
    </source>
</reference>
<evidence type="ECO:0000256" key="6">
    <source>
        <dbReference type="ARBA" id="ARBA00022771"/>
    </source>
</evidence>
<accession>A0AAW1V2W2</accession>
<dbReference type="Gene3D" id="3.40.50.140">
    <property type="match status" value="1"/>
</dbReference>
<dbReference type="CDD" id="cd03362">
    <property type="entry name" value="TOPRIM_TopoIA_TopoIII"/>
    <property type="match status" value="1"/>
</dbReference>
<feature type="domain" description="Topo IA-type catalytic" evidence="19">
    <location>
        <begin position="195"/>
        <end position="617"/>
    </location>
</feature>
<evidence type="ECO:0000256" key="4">
    <source>
        <dbReference type="ARBA" id="ARBA00022723"/>
    </source>
</evidence>
<dbReference type="InterPro" id="IPR006171">
    <property type="entry name" value="TOPRIM_dom"/>
</dbReference>
<keyword evidence="11 14" id="KW-0413">Isomerase</keyword>
<dbReference type="GO" id="GO:0003917">
    <property type="term" value="F:DNA topoisomerase type I (single strand cut, ATP-independent) activity"/>
    <property type="evidence" value="ECO:0007669"/>
    <property type="project" value="UniProtKB-EC"/>
</dbReference>
<dbReference type="Proteomes" id="UP001431783">
    <property type="component" value="Unassembled WGS sequence"/>
</dbReference>
<dbReference type="InterPro" id="IPR003601">
    <property type="entry name" value="Topo_IA_2"/>
</dbReference>
<dbReference type="AlphaFoldDB" id="A0AAW1V2W2"/>
<dbReference type="Gene3D" id="3.30.65.10">
    <property type="entry name" value="Bacterial Topoisomerase I, domain 1"/>
    <property type="match status" value="1"/>
</dbReference>
<name>A0AAW1V2W2_9CUCU</name>
<sequence length="1027" mass="115334">MQWGYIEILMGYLRLRISFSYFNVQYFSSKVMRYLNVAEKNDAAKGISAILSKGASNRREGFSQYNKIYEFEAPVFGQISKMIMTSVSGHLLNYAFHPSVRNWQSCNPVELFDAPIQEVCLDDCKNIKRTLEREIRSCDGLIIWTDCDREGENIGFEIIKVCKEVKPNVAVYRAKFSEITGPSIFRALSTLGQPNKNISDAVDVRKELDLRTGAAFTRLQTLRLQKVFPGKLADKLISYGSCQFPTLGFVVDRYTSIENFIPEVFWKIKMNHTMKDFTTDFIWKRDRLFDKNSCEAILDICKESNIAKVESVDSRSKSKWRPLPLDTVEMEKNISKKLKINAKTAMKIAEKLYTQGFISYPRTETNIYPKELNLANLVQQQTNDPNWGPFAQRILTEGGPTPRAGRKTDQAHPPIHPTKPAPSLTGQEKIVYEFIVRHFLASVHKDAQGFETTVIVDIADEKFTAKGLVILEKNYLDVYIYEKWYGKEINNYEVGETFTPSTLELTEGNTSPPKLLTEAELIALMDKHGIGTDATHAEHIDTIKTREYVGLHENVYFVPGTLGMGLVEGYNNIGLEVSLAKPVLRAEFERDLKMICDGVKDPELVRREQTQKYKAVFQTVVDKIREIDNSLANRLDDRPVEVQGEAVIPQDFQRPVMKCPKCGGNMIFRNRKTSTGKFLSCNGYPNCKNAAWPSAAIESVEVLDDHCPNCGPETKKVKMKFKQNPFIGDPNPTILCIGGCDIDVLETLGISVASVRRQPVNGELYNRNHNQQLDQRVAPPPIQNDNYRVSNVQATQAQFDNTNVRRSSNLMPMSQHNRSNNSINNFSHQNPSSSSNPGHSPSSSDIVCQCEIEASLRTTMKGVNKGRKYYKCANSTCNFFLWAPNDLPVAPSTSTAPAGPSAGNVVNCRCSQPAKLMTVMKNNENHGRKFYGCSKPMSEGCGFFQWADQVEENQNNGNNDDPWGGGGGSGGANWQHGNTSRASGKSQTNKNNKPRAKPYQSNNQPRAKRKCGICGEEGHTRARCPNT</sequence>
<comment type="similarity">
    <text evidence="3 14">Belongs to the type IA topoisomerase family.</text>
</comment>
<dbReference type="GO" id="GO:0008270">
    <property type="term" value="F:zinc ion binding"/>
    <property type="evidence" value="ECO:0007669"/>
    <property type="project" value="UniProtKB-KW"/>
</dbReference>
<dbReference type="Pfam" id="PF01396">
    <property type="entry name" value="Zn_ribbon_Top1"/>
    <property type="match status" value="1"/>
</dbReference>
<dbReference type="GO" id="GO:0006281">
    <property type="term" value="P:DNA repair"/>
    <property type="evidence" value="ECO:0007669"/>
    <property type="project" value="TreeGrafter"/>
</dbReference>
<feature type="compositionally biased region" description="Polar residues" evidence="15">
    <location>
        <begin position="979"/>
        <end position="991"/>
    </location>
</feature>
<evidence type="ECO:0000256" key="2">
    <source>
        <dbReference type="ARBA" id="ARBA00001946"/>
    </source>
</evidence>
<dbReference type="GO" id="GO:0005634">
    <property type="term" value="C:nucleus"/>
    <property type="evidence" value="ECO:0007669"/>
    <property type="project" value="TreeGrafter"/>
</dbReference>
<feature type="region of interest" description="Disordered" evidence="15">
    <location>
        <begin position="795"/>
        <end position="841"/>
    </location>
</feature>
<dbReference type="PANTHER" id="PTHR11390:SF21">
    <property type="entry name" value="DNA TOPOISOMERASE 3-ALPHA"/>
    <property type="match status" value="1"/>
</dbReference>
<feature type="domain" description="CCHC-type" evidence="16">
    <location>
        <begin position="1009"/>
        <end position="1026"/>
    </location>
</feature>
<feature type="compositionally biased region" description="Polar residues" evidence="15">
    <location>
        <begin position="795"/>
        <end position="823"/>
    </location>
</feature>
<feature type="domain" description="GRF-type" evidence="18">
    <location>
        <begin position="908"/>
        <end position="950"/>
    </location>
</feature>
<dbReference type="Pfam" id="PF06839">
    <property type="entry name" value="Zn_ribbon_GRF"/>
    <property type="match status" value="2"/>
</dbReference>
<comment type="catalytic activity">
    <reaction evidence="1 14">
        <text>ATP-independent breakage of single-stranded DNA, followed by passage and rejoining.</text>
        <dbReference type="EC" id="5.6.2.1"/>
    </reaction>
</comment>
<dbReference type="Gene3D" id="2.70.20.10">
    <property type="entry name" value="Topoisomerase I, domain 3"/>
    <property type="match status" value="1"/>
</dbReference>
<dbReference type="FunFam" id="1.10.290.10:FF:000001">
    <property type="entry name" value="DNA topoisomerase"/>
    <property type="match status" value="1"/>
</dbReference>
<evidence type="ECO:0000256" key="1">
    <source>
        <dbReference type="ARBA" id="ARBA00000213"/>
    </source>
</evidence>
<evidence type="ECO:0000256" key="12">
    <source>
        <dbReference type="ARBA" id="ARBA00056363"/>
    </source>
</evidence>
<feature type="compositionally biased region" description="Low complexity" evidence="15">
    <location>
        <begin position="824"/>
        <end position="841"/>
    </location>
</feature>
<evidence type="ECO:0000256" key="11">
    <source>
        <dbReference type="ARBA" id="ARBA00023235"/>
    </source>
</evidence>
<evidence type="ECO:0000256" key="7">
    <source>
        <dbReference type="ARBA" id="ARBA00022833"/>
    </source>
</evidence>
<dbReference type="InterPro" id="IPR010666">
    <property type="entry name" value="Znf_GRF"/>
</dbReference>
<gene>
    <name evidence="20" type="ORF">WA026_000019</name>
</gene>
<feature type="domain" description="GRF-type" evidence="18">
    <location>
        <begin position="848"/>
        <end position="886"/>
    </location>
</feature>
<evidence type="ECO:0000256" key="14">
    <source>
        <dbReference type="RuleBase" id="RU362092"/>
    </source>
</evidence>
<dbReference type="Pfam" id="PF01751">
    <property type="entry name" value="Toprim"/>
    <property type="match status" value="1"/>
</dbReference>
<dbReference type="InterPro" id="IPR013497">
    <property type="entry name" value="Topo_IA_cen"/>
</dbReference>
<dbReference type="InterPro" id="IPR013824">
    <property type="entry name" value="Topo_IA_cen_sub1"/>
</dbReference>
<dbReference type="Gene3D" id="1.10.290.10">
    <property type="entry name" value="Topoisomerase I, domain 4"/>
    <property type="match status" value="1"/>
</dbReference>
<dbReference type="CDD" id="cd00186">
    <property type="entry name" value="TOP1Ac"/>
    <property type="match status" value="1"/>
</dbReference>
<proteinExistence type="inferred from homology"/>
<dbReference type="Gene3D" id="1.10.460.10">
    <property type="entry name" value="Topoisomerase I, domain 2"/>
    <property type="match status" value="1"/>
</dbReference>
<dbReference type="PRINTS" id="PR00417">
    <property type="entry name" value="PRTPISMRASEI"/>
</dbReference>
<keyword evidence="7" id="KW-0862">Zinc</keyword>
<evidence type="ECO:0000256" key="9">
    <source>
        <dbReference type="ARBA" id="ARBA00023029"/>
    </source>
</evidence>
<comment type="cofactor">
    <cofactor evidence="2">
        <name>Mg(2+)</name>
        <dbReference type="ChEBI" id="CHEBI:18420"/>
    </cofactor>
</comment>
<dbReference type="InterPro" id="IPR023406">
    <property type="entry name" value="Topo_IA_AS"/>
</dbReference>
<evidence type="ECO:0000256" key="3">
    <source>
        <dbReference type="ARBA" id="ARBA00009446"/>
    </source>
</evidence>
<dbReference type="PANTHER" id="PTHR11390">
    <property type="entry name" value="PROKARYOTIC DNA TOPOISOMERASE"/>
    <property type="match status" value="1"/>
</dbReference>
<keyword evidence="10 14" id="KW-0238">DNA-binding</keyword>
<evidence type="ECO:0000256" key="8">
    <source>
        <dbReference type="ARBA" id="ARBA00022842"/>
    </source>
</evidence>
<evidence type="ECO:0000256" key="15">
    <source>
        <dbReference type="SAM" id="MobiDB-lite"/>
    </source>
</evidence>
<dbReference type="PROSITE" id="PS00396">
    <property type="entry name" value="TOPO_IA_1"/>
    <property type="match status" value="1"/>
</dbReference>
<evidence type="ECO:0000259" key="16">
    <source>
        <dbReference type="PROSITE" id="PS50158"/>
    </source>
</evidence>
<dbReference type="EMBL" id="JARQZJ010000121">
    <property type="protein sequence ID" value="KAK9887698.1"/>
    <property type="molecule type" value="Genomic_DNA"/>
</dbReference>
<evidence type="ECO:0000313" key="20">
    <source>
        <dbReference type="EMBL" id="KAK9887698.1"/>
    </source>
</evidence>
<dbReference type="InterPro" id="IPR013825">
    <property type="entry name" value="Topo_IA_cen_sub2"/>
</dbReference>
<protein>
    <recommendedName>
        <fullName evidence="14">DNA topoisomerase</fullName>
        <ecNumber evidence="14">5.6.2.1</ecNumber>
    </recommendedName>
</protein>
<feature type="region of interest" description="Disordered" evidence="15">
    <location>
        <begin position="952"/>
        <end position="1010"/>
    </location>
</feature>
<dbReference type="PROSITE" id="PS50880">
    <property type="entry name" value="TOPRIM"/>
    <property type="match status" value="1"/>
</dbReference>
<dbReference type="FunFam" id="3.40.50.140:FF:000003">
    <property type="entry name" value="DNA topoisomerase"/>
    <property type="match status" value="1"/>
</dbReference>
<dbReference type="GO" id="GO:0006310">
    <property type="term" value="P:DNA recombination"/>
    <property type="evidence" value="ECO:0007669"/>
    <property type="project" value="TreeGrafter"/>
</dbReference>
<dbReference type="GO" id="GO:0031422">
    <property type="term" value="C:RecQ family helicase-topoisomerase III complex"/>
    <property type="evidence" value="ECO:0007669"/>
    <property type="project" value="TreeGrafter"/>
</dbReference>
<comment type="caution">
    <text evidence="20">The sequence shown here is derived from an EMBL/GenBank/DDBJ whole genome shotgun (WGS) entry which is preliminary data.</text>
</comment>
<evidence type="ECO:0000256" key="10">
    <source>
        <dbReference type="ARBA" id="ARBA00023125"/>
    </source>
</evidence>
<evidence type="ECO:0000259" key="19">
    <source>
        <dbReference type="PROSITE" id="PS52039"/>
    </source>
</evidence>
<dbReference type="PROSITE" id="PS51999">
    <property type="entry name" value="ZF_GRF"/>
    <property type="match status" value="2"/>
</dbReference>
<dbReference type="PROSITE" id="PS52039">
    <property type="entry name" value="TOPO_IA_2"/>
    <property type="match status" value="1"/>
</dbReference>
<dbReference type="EC" id="5.6.2.1" evidence="14"/>
<dbReference type="PROSITE" id="PS50158">
    <property type="entry name" value="ZF_CCHC"/>
    <property type="match status" value="1"/>
</dbReference>
<dbReference type="SUPFAM" id="SSF57783">
    <property type="entry name" value="Zinc beta-ribbon"/>
    <property type="match status" value="1"/>
</dbReference>
<dbReference type="SMART" id="SM00493">
    <property type="entry name" value="TOPRIM"/>
    <property type="match status" value="1"/>
</dbReference>
<dbReference type="InterPro" id="IPR023405">
    <property type="entry name" value="Topo_IA_core_domain"/>
</dbReference>
<dbReference type="GO" id="GO:0006265">
    <property type="term" value="P:DNA topological change"/>
    <property type="evidence" value="ECO:0007669"/>
    <property type="project" value="InterPro"/>
</dbReference>